<evidence type="ECO:0000256" key="2">
    <source>
        <dbReference type="SAM" id="MobiDB-lite"/>
    </source>
</evidence>
<dbReference type="SUPFAM" id="SSF47413">
    <property type="entry name" value="lambda repressor-like DNA-binding domains"/>
    <property type="match status" value="1"/>
</dbReference>
<dbReference type="STRING" id="445975.COLSTE_02189"/>
<dbReference type="CDD" id="cd00093">
    <property type="entry name" value="HTH_XRE"/>
    <property type="match status" value="1"/>
</dbReference>
<dbReference type="EMBL" id="ABXJ01000128">
    <property type="protein sequence ID" value="EEA89647.1"/>
    <property type="molecule type" value="Genomic_DNA"/>
</dbReference>
<feature type="compositionally biased region" description="Basic and acidic residues" evidence="2">
    <location>
        <begin position="103"/>
        <end position="113"/>
    </location>
</feature>
<proteinExistence type="predicted"/>
<reference evidence="4 5" key="1">
    <citation type="submission" date="2008-10" db="EMBL/GenBank/DDBJ databases">
        <title>Draft genome sequence of Collinsella stercoris (DSM 13279).</title>
        <authorList>
            <person name="Sudarsanam P."/>
            <person name="Ley R."/>
            <person name="Guruge J."/>
            <person name="Turnbaugh P.J."/>
            <person name="Mahowald M."/>
            <person name="Liep D."/>
            <person name="Gordon J."/>
        </authorList>
    </citation>
    <scope>NUCLEOTIDE SEQUENCE [LARGE SCALE GENOMIC DNA]</scope>
    <source>
        <strain evidence="4 5">DSM 13279</strain>
    </source>
</reference>
<dbReference type="InterPro" id="IPR001387">
    <property type="entry name" value="Cro/C1-type_HTH"/>
</dbReference>
<dbReference type="Proteomes" id="UP000003560">
    <property type="component" value="Unassembled WGS sequence"/>
</dbReference>
<evidence type="ECO:0000256" key="1">
    <source>
        <dbReference type="ARBA" id="ARBA00023125"/>
    </source>
</evidence>
<dbReference type="InterPro" id="IPR010982">
    <property type="entry name" value="Lambda_DNA-bd_dom_sf"/>
</dbReference>
<comment type="caution">
    <text evidence="4">The sequence shown here is derived from an EMBL/GenBank/DDBJ whole genome shotgun (WGS) entry which is preliminary data.</text>
</comment>
<dbReference type="Gene3D" id="1.10.260.40">
    <property type="entry name" value="lambda repressor-like DNA-binding domains"/>
    <property type="match status" value="1"/>
</dbReference>
<accession>B6GDK8</accession>
<evidence type="ECO:0000259" key="3">
    <source>
        <dbReference type="PROSITE" id="PS50943"/>
    </source>
</evidence>
<dbReference type="GO" id="GO:0003677">
    <property type="term" value="F:DNA binding"/>
    <property type="evidence" value="ECO:0007669"/>
    <property type="project" value="UniProtKB-KW"/>
</dbReference>
<dbReference type="OrthoDB" id="3183970at2"/>
<dbReference type="PANTHER" id="PTHR46558">
    <property type="entry name" value="TRACRIPTIONAL REGULATORY PROTEIN-RELATED-RELATED"/>
    <property type="match status" value="1"/>
</dbReference>
<name>B6GDK8_9ACTN</name>
<dbReference type="HOGENOM" id="CLU_1988845_0_0_11"/>
<dbReference type="PROSITE" id="PS50943">
    <property type="entry name" value="HTH_CROC1"/>
    <property type="match status" value="1"/>
</dbReference>
<dbReference type="SMART" id="SM00530">
    <property type="entry name" value="HTH_XRE"/>
    <property type="match status" value="1"/>
</dbReference>
<dbReference type="RefSeq" id="WP_006721817.1">
    <property type="nucleotide sequence ID" value="NZ_CP085935.1"/>
</dbReference>
<feature type="domain" description="HTH cro/C1-type" evidence="3">
    <location>
        <begin position="5"/>
        <end position="59"/>
    </location>
</feature>
<evidence type="ECO:0000313" key="5">
    <source>
        <dbReference type="Proteomes" id="UP000003560"/>
    </source>
</evidence>
<dbReference type="PANTHER" id="PTHR46558:SF11">
    <property type="entry name" value="HTH-TYPE TRANSCRIPTIONAL REGULATOR XRE"/>
    <property type="match status" value="1"/>
</dbReference>
<dbReference type="GeneID" id="98002267"/>
<reference evidence="4 5" key="2">
    <citation type="submission" date="2008-10" db="EMBL/GenBank/DDBJ databases">
        <authorList>
            <person name="Fulton L."/>
            <person name="Clifton S."/>
            <person name="Fulton B."/>
            <person name="Xu J."/>
            <person name="Minx P."/>
            <person name="Pepin K.H."/>
            <person name="Johnson M."/>
            <person name="Thiruvilangam P."/>
            <person name="Bhonagiri V."/>
            <person name="Nash W.E."/>
            <person name="Mardis E.R."/>
            <person name="Wilson R.K."/>
        </authorList>
    </citation>
    <scope>NUCLEOTIDE SEQUENCE [LARGE SCALE GENOMIC DNA]</scope>
    <source>
        <strain evidence="4 5">DSM 13279</strain>
    </source>
</reference>
<protein>
    <submittedName>
        <fullName evidence="4">DNA-binding helix-turn-helix protein</fullName>
    </submittedName>
</protein>
<gene>
    <name evidence="4" type="ORF">COLSTE_02189</name>
</gene>
<sequence>MKLAIQQMRKKMRISQTEFAERIGVSLRTVGSWERGESVPSAEQIWNCAVVLGCSPNEILCWDDERPHEDSGEHLTSEEREIVGCYRESTFERKKSLMQTARDSADMSKEMAKRSVSATKKLKVI</sequence>
<evidence type="ECO:0000313" key="4">
    <source>
        <dbReference type="EMBL" id="EEA89647.1"/>
    </source>
</evidence>
<keyword evidence="5" id="KW-1185">Reference proteome</keyword>
<feature type="region of interest" description="Disordered" evidence="2">
    <location>
        <begin position="97"/>
        <end position="120"/>
    </location>
</feature>
<dbReference type="AlphaFoldDB" id="B6GDK8"/>
<dbReference type="Pfam" id="PF01381">
    <property type="entry name" value="HTH_3"/>
    <property type="match status" value="1"/>
</dbReference>
<organism evidence="4 5">
    <name type="scientific">Collinsella stercoris DSM 13279</name>
    <dbReference type="NCBI Taxonomy" id="445975"/>
    <lineage>
        <taxon>Bacteria</taxon>
        <taxon>Bacillati</taxon>
        <taxon>Actinomycetota</taxon>
        <taxon>Coriobacteriia</taxon>
        <taxon>Coriobacteriales</taxon>
        <taxon>Coriobacteriaceae</taxon>
        <taxon>Collinsella</taxon>
    </lineage>
</organism>
<keyword evidence="1 4" id="KW-0238">DNA-binding</keyword>